<sequence>MKRFEVTLLDESISDIKAGKRFYENIAEGIGGYFTDSTMGDIASLRLHAGVHPVRFGYHRMLLKRFPFAVYYSTESNLACVVAVLDMRQNPAGIRAILDERDERPNAPSGRGIT</sequence>
<reference evidence="1" key="1">
    <citation type="submission" date="2021-01" db="EMBL/GenBank/DDBJ databases">
        <title>Modified the classification status of verrucomicrobia.</title>
        <authorList>
            <person name="Feng X."/>
        </authorList>
    </citation>
    <scope>NUCLEOTIDE SEQUENCE</scope>
    <source>
        <strain evidence="1">KCTC 13126</strain>
    </source>
</reference>
<dbReference type="AlphaFoldDB" id="A0A934RYJ7"/>
<protein>
    <recommendedName>
        <fullName evidence="3">Type II toxin-antitoxin system RelE/ParE family toxin</fullName>
    </recommendedName>
</protein>
<dbReference type="RefSeq" id="WP_200354919.1">
    <property type="nucleotide sequence ID" value="NZ_JAENIL010000011.1"/>
</dbReference>
<keyword evidence="2" id="KW-1185">Reference proteome</keyword>
<proteinExistence type="predicted"/>
<comment type="caution">
    <text evidence="1">The sequence shown here is derived from an EMBL/GenBank/DDBJ whole genome shotgun (WGS) entry which is preliminary data.</text>
</comment>
<dbReference type="Proteomes" id="UP000617628">
    <property type="component" value="Unassembled WGS sequence"/>
</dbReference>
<accession>A0A934RYJ7</accession>
<evidence type="ECO:0000313" key="2">
    <source>
        <dbReference type="Proteomes" id="UP000617628"/>
    </source>
</evidence>
<dbReference type="EMBL" id="JAENIL010000011">
    <property type="protein sequence ID" value="MBK1876702.1"/>
    <property type="molecule type" value="Genomic_DNA"/>
</dbReference>
<gene>
    <name evidence="1" type="ORF">JIN87_07470</name>
</gene>
<name>A0A934RYJ7_9BACT</name>
<organism evidence="1 2">
    <name type="scientific">Pelagicoccus mobilis</name>
    <dbReference type="NCBI Taxonomy" id="415221"/>
    <lineage>
        <taxon>Bacteria</taxon>
        <taxon>Pseudomonadati</taxon>
        <taxon>Verrucomicrobiota</taxon>
        <taxon>Opitutia</taxon>
        <taxon>Puniceicoccales</taxon>
        <taxon>Pelagicoccaceae</taxon>
        <taxon>Pelagicoccus</taxon>
    </lineage>
</organism>
<evidence type="ECO:0008006" key="3">
    <source>
        <dbReference type="Google" id="ProtNLM"/>
    </source>
</evidence>
<evidence type="ECO:0000313" key="1">
    <source>
        <dbReference type="EMBL" id="MBK1876702.1"/>
    </source>
</evidence>